<reference evidence="2 3" key="1">
    <citation type="submission" date="2019-02" db="EMBL/GenBank/DDBJ databases">
        <title>Genome sequencing of the rare red list fungi Dentipellis fragilis.</title>
        <authorList>
            <person name="Buettner E."/>
            <person name="Kellner H."/>
        </authorList>
    </citation>
    <scope>NUCLEOTIDE SEQUENCE [LARGE SCALE GENOMIC DNA]</scope>
    <source>
        <strain evidence="2 3">DSM 105465</strain>
    </source>
</reference>
<evidence type="ECO:0000313" key="3">
    <source>
        <dbReference type="Proteomes" id="UP000298327"/>
    </source>
</evidence>
<dbReference type="EMBL" id="SEOQ01000862">
    <property type="protein sequence ID" value="TFY56050.1"/>
    <property type="molecule type" value="Genomic_DNA"/>
</dbReference>
<gene>
    <name evidence="2" type="ORF">EVG20_g9084</name>
</gene>
<feature type="compositionally biased region" description="Basic and acidic residues" evidence="1">
    <location>
        <begin position="274"/>
        <end position="286"/>
    </location>
</feature>
<proteinExistence type="predicted"/>
<dbReference type="AlphaFoldDB" id="A0A4Y9Y140"/>
<comment type="caution">
    <text evidence="2">The sequence shown here is derived from an EMBL/GenBank/DDBJ whole genome shotgun (WGS) entry which is preliminary data.</text>
</comment>
<sequence>MDANHLKAVFTGVAAARDVQVEALDEDERGFAECEGAQVIRGPEDSSQPPLQETPVLQHFVLDLACSGAHTAVPLFQLLLEPRRIALAPPRVRDDVEGIFVVLRDDGIVDDILIPPFSLRRTDRVRVTPVSVTRAEEVRAAFFKFKLQLFVVYLLLRQPKTVGFRTRFSRRLPKLASIIPASRLFSAFNGPGVIDIFTKHVQPSSLGSCPTNAGLGRRSRKSFALDTTQQYLLHVKSNRMICMRNSSLSGSQRLEERHSLRPALQQRKQGVQGPERRGDDVVDHISRNIGRARRPEVDTAPDEALLRPAIPPMHPPAG</sequence>
<evidence type="ECO:0000313" key="2">
    <source>
        <dbReference type="EMBL" id="TFY56050.1"/>
    </source>
</evidence>
<feature type="region of interest" description="Disordered" evidence="1">
    <location>
        <begin position="251"/>
        <end position="318"/>
    </location>
</feature>
<organism evidence="2 3">
    <name type="scientific">Dentipellis fragilis</name>
    <dbReference type="NCBI Taxonomy" id="205917"/>
    <lineage>
        <taxon>Eukaryota</taxon>
        <taxon>Fungi</taxon>
        <taxon>Dikarya</taxon>
        <taxon>Basidiomycota</taxon>
        <taxon>Agaricomycotina</taxon>
        <taxon>Agaricomycetes</taxon>
        <taxon>Russulales</taxon>
        <taxon>Hericiaceae</taxon>
        <taxon>Dentipellis</taxon>
    </lineage>
</organism>
<evidence type="ECO:0000256" key="1">
    <source>
        <dbReference type="SAM" id="MobiDB-lite"/>
    </source>
</evidence>
<dbReference type="Proteomes" id="UP000298327">
    <property type="component" value="Unassembled WGS sequence"/>
</dbReference>
<feature type="compositionally biased region" description="Pro residues" evidence="1">
    <location>
        <begin position="309"/>
        <end position="318"/>
    </location>
</feature>
<accession>A0A4Y9Y140</accession>
<keyword evidence="3" id="KW-1185">Reference proteome</keyword>
<name>A0A4Y9Y140_9AGAM</name>
<protein>
    <submittedName>
        <fullName evidence="2">Uncharacterized protein</fullName>
    </submittedName>
</protein>